<dbReference type="InterPro" id="IPR015883">
    <property type="entry name" value="Glyco_hydro_20_cat"/>
</dbReference>
<dbReference type="SUPFAM" id="SSF51445">
    <property type="entry name" value="(Trans)glycosidases"/>
    <property type="match status" value="1"/>
</dbReference>
<dbReference type="Gene3D" id="3.20.20.80">
    <property type="entry name" value="Glycosidases"/>
    <property type="match status" value="1"/>
</dbReference>
<evidence type="ECO:0000256" key="5">
    <source>
        <dbReference type="ARBA" id="ARBA00022801"/>
    </source>
</evidence>
<evidence type="ECO:0000256" key="3">
    <source>
        <dbReference type="ARBA" id="ARBA00012663"/>
    </source>
</evidence>
<dbReference type="PANTHER" id="PTHR22600:SF26">
    <property type="entry name" value="BETA-N-ACETYLHEXOSAMINIDASE"/>
    <property type="match status" value="1"/>
</dbReference>
<dbReference type="Pfam" id="PF00728">
    <property type="entry name" value="Glyco_hydro_20"/>
    <property type="match status" value="1"/>
</dbReference>
<accession>A0ABR1ILI8</accession>
<evidence type="ECO:0000256" key="2">
    <source>
        <dbReference type="ARBA" id="ARBA00006285"/>
    </source>
</evidence>
<comment type="caution">
    <text evidence="7">The sequence shown here is derived from an EMBL/GenBank/DDBJ whole genome shotgun (WGS) entry which is preliminary data.</text>
</comment>
<name>A0ABR1ILI8_9AGAR</name>
<dbReference type="GO" id="GO:0004563">
    <property type="term" value="F:beta-N-acetylhexosaminidase activity"/>
    <property type="evidence" value="ECO:0007669"/>
    <property type="project" value="UniProtKB-EC"/>
</dbReference>
<evidence type="ECO:0000256" key="4">
    <source>
        <dbReference type="ARBA" id="ARBA00022729"/>
    </source>
</evidence>
<comment type="similarity">
    <text evidence="2">Belongs to the glycosyl hydrolase 20 family.</text>
</comment>
<keyword evidence="4" id="KW-0732">Signal</keyword>
<dbReference type="EMBL" id="JBANRG010000114">
    <property type="protein sequence ID" value="KAK7434914.1"/>
    <property type="molecule type" value="Genomic_DNA"/>
</dbReference>
<dbReference type="GO" id="GO:0016853">
    <property type="term" value="F:isomerase activity"/>
    <property type="evidence" value="ECO:0007669"/>
    <property type="project" value="UniProtKB-KW"/>
</dbReference>
<sequence length="168" mass="18507">MVLEHNVTLSNNTVVMVWISSEHAASVAHAGFRFVHAASDYFYLDCGAGEWIGADPEGNSWCDPFKTWQRSYTFNPVANLTEEEMMLVLGGQQLLWTEQSHPSNLDPIVWPRAASSAEVFWTGPGNDVSAALPRLHDLAFRMNQRGVGAIALQPLYCALRPGVCDLTA</sequence>
<organism evidence="7 8">
    <name type="scientific">Marasmiellus scandens</name>
    <dbReference type="NCBI Taxonomy" id="2682957"/>
    <lineage>
        <taxon>Eukaryota</taxon>
        <taxon>Fungi</taxon>
        <taxon>Dikarya</taxon>
        <taxon>Basidiomycota</taxon>
        <taxon>Agaricomycotina</taxon>
        <taxon>Agaricomycetes</taxon>
        <taxon>Agaricomycetidae</taxon>
        <taxon>Agaricales</taxon>
        <taxon>Marasmiineae</taxon>
        <taxon>Omphalotaceae</taxon>
        <taxon>Marasmiellus</taxon>
    </lineage>
</organism>
<proteinExistence type="inferred from homology"/>
<evidence type="ECO:0000313" key="7">
    <source>
        <dbReference type="EMBL" id="KAK7434914.1"/>
    </source>
</evidence>
<feature type="domain" description="Glycoside hydrolase family 20 catalytic" evidence="6">
    <location>
        <begin position="4"/>
        <end position="123"/>
    </location>
</feature>
<dbReference type="PRINTS" id="PR00738">
    <property type="entry name" value="GLHYDRLASE20"/>
</dbReference>
<protein>
    <recommendedName>
        <fullName evidence="3">beta-N-acetylhexosaminidase</fullName>
        <ecNumber evidence="3">3.2.1.52</ecNumber>
    </recommendedName>
</protein>
<gene>
    <name evidence="7" type="primary">NAG1_4</name>
    <name evidence="7" type="ORF">VKT23_019917</name>
</gene>
<evidence type="ECO:0000313" key="8">
    <source>
        <dbReference type="Proteomes" id="UP001498398"/>
    </source>
</evidence>
<evidence type="ECO:0000259" key="6">
    <source>
        <dbReference type="Pfam" id="PF00728"/>
    </source>
</evidence>
<keyword evidence="8" id="KW-1185">Reference proteome</keyword>
<reference evidence="7 8" key="1">
    <citation type="submission" date="2024-01" db="EMBL/GenBank/DDBJ databases">
        <title>A draft genome for the cacao thread blight pathogen Marasmiellus scandens.</title>
        <authorList>
            <person name="Baruah I.K."/>
            <person name="Leung J."/>
            <person name="Bukari Y."/>
            <person name="Amoako-Attah I."/>
            <person name="Meinhardt L.W."/>
            <person name="Bailey B.A."/>
            <person name="Cohen S.P."/>
        </authorList>
    </citation>
    <scope>NUCLEOTIDE SEQUENCE [LARGE SCALE GENOMIC DNA]</scope>
    <source>
        <strain evidence="7 8">GH-19</strain>
    </source>
</reference>
<comment type="catalytic activity">
    <reaction evidence="1">
        <text>Hydrolysis of terminal non-reducing N-acetyl-D-hexosamine residues in N-acetyl-beta-D-hexosaminides.</text>
        <dbReference type="EC" id="3.2.1.52"/>
    </reaction>
</comment>
<evidence type="ECO:0000256" key="1">
    <source>
        <dbReference type="ARBA" id="ARBA00001231"/>
    </source>
</evidence>
<dbReference type="EC" id="3.2.1.52" evidence="3"/>
<keyword evidence="5 7" id="KW-0378">Hydrolase</keyword>
<keyword evidence="7" id="KW-0326">Glycosidase</keyword>
<keyword evidence="7" id="KW-0413">Isomerase</keyword>
<dbReference type="InterPro" id="IPR017853">
    <property type="entry name" value="GH"/>
</dbReference>
<dbReference type="PANTHER" id="PTHR22600">
    <property type="entry name" value="BETA-HEXOSAMINIDASE"/>
    <property type="match status" value="1"/>
</dbReference>
<dbReference type="Proteomes" id="UP001498398">
    <property type="component" value="Unassembled WGS sequence"/>
</dbReference>
<dbReference type="InterPro" id="IPR025705">
    <property type="entry name" value="Beta_hexosaminidase_sua/sub"/>
</dbReference>